<organism evidence="2">
    <name type="scientific">candidate division WOR-3 bacterium</name>
    <dbReference type="NCBI Taxonomy" id="2052148"/>
    <lineage>
        <taxon>Bacteria</taxon>
        <taxon>Bacteria division WOR-3</taxon>
    </lineage>
</organism>
<dbReference type="EMBL" id="DSUT01000047">
    <property type="protein sequence ID" value="HGK27841.1"/>
    <property type="molecule type" value="Genomic_DNA"/>
</dbReference>
<protein>
    <submittedName>
        <fullName evidence="2">Uncharacterized protein</fullName>
    </submittedName>
</protein>
<gene>
    <name evidence="2" type="ORF">ENS41_02670</name>
</gene>
<evidence type="ECO:0000313" key="2">
    <source>
        <dbReference type="EMBL" id="HGK27841.1"/>
    </source>
</evidence>
<dbReference type="AlphaFoldDB" id="A0A7C4GEV6"/>
<keyword evidence="1" id="KW-0732">Signal</keyword>
<reference evidence="2" key="1">
    <citation type="journal article" date="2020" name="mSystems">
        <title>Genome- and Community-Level Interaction Insights into Carbon Utilization and Element Cycling Functions of Hydrothermarchaeota in Hydrothermal Sediment.</title>
        <authorList>
            <person name="Zhou Z."/>
            <person name="Liu Y."/>
            <person name="Xu W."/>
            <person name="Pan J."/>
            <person name="Luo Z.H."/>
            <person name="Li M."/>
        </authorList>
    </citation>
    <scope>NUCLEOTIDE SEQUENCE [LARGE SCALE GENOMIC DNA]</scope>
    <source>
        <strain evidence="2">SpSt-488</strain>
    </source>
</reference>
<evidence type="ECO:0000256" key="1">
    <source>
        <dbReference type="SAM" id="SignalP"/>
    </source>
</evidence>
<name>A0A7C4GEV6_UNCW3</name>
<proteinExistence type="predicted"/>
<feature type="chain" id="PRO_5028454561" evidence="1">
    <location>
        <begin position="18"/>
        <end position="197"/>
    </location>
</feature>
<accession>A0A7C4GEV6</accession>
<feature type="signal peptide" evidence="1">
    <location>
        <begin position="1"/>
        <end position="17"/>
    </location>
</feature>
<sequence>MVKRLLCLVTFPVMVWAAALEVKGRVTEFWESNSFTLTVNGELTKLWFDIPTRSQVKLEVEHGGKQVLMTRLTSRGPIDLNGVGEFTVTVAHDSVDTDWSCRVTSSEEPVLKKVKGFADTLFAFRFTFATEKDPAKWRFQYPREATFIVKQTAPGMSGVEFNDLDDSPIVTCVGGGRFTFEVAPTDGGGQFVAQPVE</sequence>
<comment type="caution">
    <text evidence="2">The sequence shown here is derived from an EMBL/GenBank/DDBJ whole genome shotgun (WGS) entry which is preliminary data.</text>
</comment>